<evidence type="ECO:0000256" key="4">
    <source>
        <dbReference type="ARBA" id="ARBA00022519"/>
    </source>
</evidence>
<gene>
    <name evidence="16" type="primary">macB4</name>
    <name evidence="16" type="ORF">NCTC7357_01528</name>
</gene>
<evidence type="ECO:0000256" key="13">
    <source>
        <dbReference type="ARBA" id="ARBA00041199"/>
    </source>
</evidence>
<keyword evidence="8" id="KW-1278">Translocase</keyword>
<feature type="transmembrane region" description="Helical" evidence="14">
    <location>
        <begin position="617"/>
        <end position="639"/>
    </location>
</feature>
<dbReference type="Pfam" id="PF02687">
    <property type="entry name" value="FtsX"/>
    <property type="match status" value="1"/>
</dbReference>
<evidence type="ECO:0000256" key="1">
    <source>
        <dbReference type="ARBA" id="ARBA00004429"/>
    </source>
</evidence>
<dbReference type="PANTHER" id="PTHR30572:SF14">
    <property type="entry name" value="MACROLIDE EXPORT ATP-BINDING_PERMEASE PROTEIN MACB"/>
    <property type="match status" value="1"/>
</dbReference>
<dbReference type="InterPro" id="IPR003593">
    <property type="entry name" value="AAA+_ATPase"/>
</dbReference>
<dbReference type="GO" id="GO:0022857">
    <property type="term" value="F:transmembrane transporter activity"/>
    <property type="evidence" value="ECO:0007669"/>
    <property type="project" value="UniProtKB-ARBA"/>
</dbReference>
<keyword evidence="10 14" id="KW-0472">Membrane</keyword>
<dbReference type="InterPro" id="IPR027417">
    <property type="entry name" value="P-loop_NTPase"/>
</dbReference>
<feature type="transmembrane region" description="Helical" evidence="14">
    <location>
        <begin position="587"/>
        <end position="611"/>
    </location>
</feature>
<dbReference type="SUPFAM" id="SSF52540">
    <property type="entry name" value="P-loop containing nucleoside triphosphate hydrolases"/>
    <property type="match status" value="1"/>
</dbReference>
<dbReference type="InterPro" id="IPR025857">
    <property type="entry name" value="MacB_PCD"/>
</dbReference>
<dbReference type="PANTHER" id="PTHR30572">
    <property type="entry name" value="MEMBRANE COMPONENT OF TRANSPORTER-RELATED"/>
    <property type="match status" value="1"/>
</dbReference>
<evidence type="ECO:0000313" key="16">
    <source>
        <dbReference type="EMBL" id="VEF73274.1"/>
    </source>
</evidence>
<dbReference type="RefSeq" id="WP_063432362.1">
    <property type="nucleotide sequence ID" value="NZ_CP118137.1"/>
</dbReference>
<reference evidence="16 17" key="1">
    <citation type="submission" date="2018-12" db="EMBL/GenBank/DDBJ databases">
        <authorList>
            <consortium name="Pathogen Informatics"/>
        </authorList>
    </citation>
    <scope>NUCLEOTIDE SEQUENCE [LARGE SCALE GENOMIC DNA]</scope>
    <source>
        <strain evidence="16 17">NCTC7357</strain>
    </source>
</reference>
<dbReference type="InterPro" id="IPR017871">
    <property type="entry name" value="ABC_transporter-like_CS"/>
</dbReference>
<evidence type="ECO:0000256" key="8">
    <source>
        <dbReference type="ARBA" id="ARBA00022967"/>
    </source>
</evidence>
<evidence type="ECO:0000256" key="12">
    <source>
        <dbReference type="ARBA" id="ARBA00038838"/>
    </source>
</evidence>
<keyword evidence="16" id="KW-0378">Hydrolase</keyword>
<dbReference type="GO" id="GO:0005524">
    <property type="term" value="F:ATP binding"/>
    <property type="evidence" value="ECO:0007669"/>
    <property type="project" value="UniProtKB-KW"/>
</dbReference>
<dbReference type="AlphaFoldDB" id="A0AAX3FT83"/>
<keyword evidence="2" id="KW-0813">Transport</keyword>
<dbReference type="GO" id="GO:0005886">
    <property type="term" value="C:plasma membrane"/>
    <property type="evidence" value="ECO:0007669"/>
    <property type="project" value="UniProtKB-SubCell"/>
</dbReference>
<keyword evidence="7 16" id="KW-0067">ATP-binding</keyword>
<feature type="domain" description="ABC transporter" evidence="15">
    <location>
        <begin position="6"/>
        <end position="245"/>
    </location>
</feature>
<name>A0AAX3FT83_9PSED</name>
<evidence type="ECO:0000256" key="6">
    <source>
        <dbReference type="ARBA" id="ARBA00022741"/>
    </source>
</evidence>
<evidence type="ECO:0000256" key="7">
    <source>
        <dbReference type="ARBA" id="ARBA00022840"/>
    </source>
</evidence>
<dbReference type="Gene3D" id="3.40.50.300">
    <property type="entry name" value="P-loop containing nucleotide triphosphate hydrolases"/>
    <property type="match status" value="1"/>
</dbReference>
<keyword evidence="6" id="KW-0547">Nucleotide-binding</keyword>
<evidence type="ECO:0000256" key="14">
    <source>
        <dbReference type="SAM" id="Phobius"/>
    </source>
</evidence>
<comment type="subunit">
    <text evidence="12">Part of the tripartite efflux system PvdRT-OpmQ, which is composed of an inner membrane component with both ATPase and permease domains, PvdT, a periplasmic membrane fusion protein, PvdR, and an outer membrane component, OpmQ.</text>
</comment>
<evidence type="ECO:0000256" key="5">
    <source>
        <dbReference type="ARBA" id="ARBA00022692"/>
    </source>
</evidence>
<dbReference type="CDD" id="cd03255">
    <property type="entry name" value="ABC_MJ0796_LolCDE_FtsE"/>
    <property type="match status" value="1"/>
</dbReference>
<dbReference type="InterPro" id="IPR017911">
    <property type="entry name" value="MacB-like_ATP-bd"/>
</dbReference>
<evidence type="ECO:0000256" key="2">
    <source>
        <dbReference type="ARBA" id="ARBA00022448"/>
    </source>
</evidence>
<evidence type="ECO:0000256" key="9">
    <source>
        <dbReference type="ARBA" id="ARBA00022989"/>
    </source>
</evidence>
<dbReference type="InterPro" id="IPR003838">
    <property type="entry name" value="ABC3_permease_C"/>
</dbReference>
<proteinExistence type="inferred from homology"/>
<dbReference type="SMART" id="SM00382">
    <property type="entry name" value="AAA"/>
    <property type="match status" value="1"/>
</dbReference>
<dbReference type="GO" id="GO:0016887">
    <property type="term" value="F:ATP hydrolysis activity"/>
    <property type="evidence" value="ECO:0007669"/>
    <property type="project" value="InterPro"/>
</dbReference>
<dbReference type="GO" id="GO:1902495">
    <property type="term" value="C:transmembrane transporter complex"/>
    <property type="evidence" value="ECO:0007669"/>
    <property type="project" value="UniProtKB-ARBA"/>
</dbReference>
<evidence type="ECO:0000313" key="17">
    <source>
        <dbReference type="Proteomes" id="UP000277437"/>
    </source>
</evidence>
<comment type="similarity">
    <text evidence="11">Belongs to the ABC transporter superfamily. Macrolide exporter (TC 3.A.1.122) family.</text>
</comment>
<dbReference type="EMBL" id="LR134334">
    <property type="protein sequence ID" value="VEF73274.1"/>
    <property type="molecule type" value="Genomic_DNA"/>
</dbReference>
<dbReference type="Pfam" id="PF12704">
    <property type="entry name" value="MacB_PCD"/>
    <property type="match status" value="1"/>
</dbReference>
<feature type="transmembrane region" description="Helical" evidence="14">
    <location>
        <begin position="285"/>
        <end position="305"/>
    </location>
</feature>
<protein>
    <recommendedName>
        <fullName evidence="13">Pyoverdine export ATP-binding/permease protein PvdT</fullName>
    </recommendedName>
</protein>
<keyword evidence="5 14" id="KW-0812">Transmembrane</keyword>
<dbReference type="PROSITE" id="PS50893">
    <property type="entry name" value="ABC_TRANSPORTER_2"/>
    <property type="match status" value="1"/>
</dbReference>
<feature type="transmembrane region" description="Helical" evidence="14">
    <location>
        <begin position="532"/>
        <end position="556"/>
    </location>
</feature>
<dbReference type="PROSITE" id="PS00211">
    <property type="entry name" value="ABC_TRANSPORTER_1"/>
    <property type="match status" value="1"/>
</dbReference>
<evidence type="ECO:0000256" key="3">
    <source>
        <dbReference type="ARBA" id="ARBA00022475"/>
    </source>
</evidence>
<organism evidence="16 17">
    <name type="scientific">Pseudomonas chlororaphis</name>
    <dbReference type="NCBI Taxonomy" id="587753"/>
    <lineage>
        <taxon>Bacteria</taxon>
        <taxon>Pseudomonadati</taxon>
        <taxon>Pseudomonadota</taxon>
        <taxon>Gammaproteobacteria</taxon>
        <taxon>Pseudomonadales</taxon>
        <taxon>Pseudomonadaceae</taxon>
        <taxon>Pseudomonas</taxon>
    </lineage>
</organism>
<evidence type="ECO:0000256" key="11">
    <source>
        <dbReference type="ARBA" id="ARBA00038388"/>
    </source>
</evidence>
<dbReference type="InterPro" id="IPR003439">
    <property type="entry name" value="ABC_transporter-like_ATP-bd"/>
</dbReference>
<dbReference type="InterPro" id="IPR050250">
    <property type="entry name" value="Macrolide_Exporter_MacB"/>
</dbReference>
<comment type="subcellular location">
    <subcellularLocation>
        <location evidence="1">Cell inner membrane</location>
        <topology evidence="1">Multi-pass membrane protein</topology>
    </subcellularLocation>
</comment>
<keyword evidence="3" id="KW-1003">Cell membrane</keyword>
<accession>A0AAX3FT83</accession>
<sequence>MQTPLIDLKDIRKSYGGGDTPQVDVLRGIDLSIHAGEFVAIVGASGSGKSTLMNILGCLDRPSSGEYLFAGENVARLDSDELAWLRREAFGFVFQGYHLIPSGSAQENVEMPAIYAGTPAAERHARAAALLDRLGLASRTGNRPHQLSGGQQQRVSIARALMNGGHIILADEPTGALDSHSGAEVMTLLDELASQGHVVILITHDREVAARAKRIIEIRDGEIVSDTADQHPEVQASANSGALQAVDLRQRLADGSEHNGAWKGELLDAVQAAWRVMWINRFRTALTLLGIVIGVASVVVMLAVGEGSKRQVMAQMGAFGSNIIYLSGYSPNPRTPEGIVTLDDVAALANLPQVKRIMPVNGAKAGVRFGNADYMSYVGGNDTNFPEIFNWPVAQGSYFSDADERSAAAVAVIGHKVREKLLKDVANPIGQYILIENVPFQVVGVLSEKGASSGDSDSDDRIAVPYSAASIRLFGDHNPQYVAIAAADASRVKQTEREIDELMLRMHGGKRDFELTNNAAMIQAEARTQNTLSLMLGAIAAISLLVGGIGVMNIMLMTVRERTREIGIRMATGARQRDILRQFLTEAVMLSVVGGLTGIALALIIGGVLILSKVAVAFSLAAILGAFGCALVTGVIFGFMPARKAARLDPVKALTSE</sequence>
<keyword evidence="4" id="KW-0997">Cell inner membrane</keyword>
<dbReference type="FunFam" id="3.40.50.300:FF:000032">
    <property type="entry name" value="Export ABC transporter ATP-binding protein"/>
    <property type="match status" value="1"/>
</dbReference>
<evidence type="ECO:0000259" key="15">
    <source>
        <dbReference type="PROSITE" id="PS50893"/>
    </source>
</evidence>
<dbReference type="Proteomes" id="UP000277437">
    <property type="component" value="Chromosome"/>
</dbReference>
<dbReference type="Pfam" id="PF00005">
    <property type="entry name" value="ABC_tran"/>
    <property type="match status" value="1"/>
</dbReference>
<keyword evidence="9 14" id="KW-1133">Transmembrane helix</keyword>
<evidence type="ECO:0000256" key="10">
    <source>
        <dbReference type="ARBA" id="ARBA00023136"/>
    </source>
</evidence>